<dbReference type="GO" id="GO:0031209">
    <property type="term" value="C:SCAR complex"/>
    <property type="evidence" value="ECO:0007669"/>
    <property type="project" value="TreeGrafter"/>
</dbReference>
<evidence type="ECO:0000256" key="1">
    <source>
        <dbReference type="ARBA" id="ARBA00037947"/>
    </source>
</evidence>
<reference evidence="3" key="1">
    <citation type="submission" date="2022-11" db="UniProtKB">
        <authorList>
            <consortium name="WormBaseParasite"/>
        </authorList>
    </citation>
    <scope>IDENTIFICATION</scope>
</reference>
<dbReference type="GO" id="GO:0048812">
    <property type="term" value="P:neuron projection morphogenesis"/>
    <property type="evidence" value="ECO:0007669"/>
    <property type="project" value="TreeGrafter"/>
</dbReference>
<dbReference type="WBParaSite" id="scf7180000419465.g3799">
    <property type="protein sequence ID" value="scf7180000419465.g3799"/>
    <property type="gene ID" value="scf7180000419465.g3799"/>
</dbReference>
<sequence>MSLDTMDRWIIFGVSLCHRLLSDPSLLQLFQKAMQHSLAVRLFRDETIFTFSMISTVLEPLKNQNKLLNELKEINILAIQTCGHLHAHRRHFLRMALKELYLLLVDEPGLLGPKILFVWMGLSMARDEIQWLLRHYDVWQQLLLQYSSANKKAIQKSGLQNIVVD</sequence>
<evidence type="ECO:0000313" key="3">
    <source>
        <dbReference type="WBParaSite" id="scf7180000419465.g3799"/>
    </source>
</evidence>
<evidence type="ECO:0000313" key="2">
    <source>
        <dbReference type="Proteomes" id="UP000887560"/>
    </source>
</evidence>
<accession>A0A915NQD9</accession>
<dbReference type="Pfam" id="PF09735">
    <property type="entry name" value="Nckap1"/>
    <property type="match status" value="1"/>
</dbReference>
<dbReference type="GO" id="GO:0030031">
    <property type="term" value="P:cell projection assembly"/>
    <property type="evidence" value="ECO:0007669"/>
    <property type="project" value="TreeGrafter"/>
</dbReference>
<proteinExistence type="inferred from homology"/>
<dbReference type="PANTHER" id="PTHR12093:SF10">
    <property type="entry name" value="MEMBRANE-ASSOCIATED PROTEIN HEM"/>
    <property type="match status" value="1"/>
</dbReference>
<keyword evidence="2" id="KW-1185">Reference proteome</keyword>
<dbReference type="PANTHER" id="PTHR12093">
    <property type="entry name" value="NCK-ASSOCIATED PROTEIN 1"/>
    <property type="match status" value="1"/>
</dbReference>
<dbReference type="Proteomes" id="UP000887560">
    <property type="component" value="Unplaced"/>
</dbReference>
<dbReference type="GO" id="GO:0030866">
    <property type="term" value="P:cortical actin cytoskeleton organization"/>
    <property type="evidence" value="ECO:0007669"/>
    <property type="project" value="TreeGrafter"/>
</dbReference>
<protein>
    <submittedName>
        <fullName evidence="3">Uncharacterized protein</fullName>
    </submittedName>
</protein>
<dbReference type="InterPro" id="IPR019137">
    <property type="entry name" value="Nck-associated_protein-1"/>
</dbReference>
<comment type="similarity">
    <text evidence="1">Belongs to the HEM-1/HEM-2 family.</text>
</comment>
<dbReference type="AlphaFoldDB" id="A0A915NQD9"/>
<organism evidence="2 3">
    <name type="scientific">Meloidogyne floridensis</name>
    <dbReference type="NCBI Taxonomy" id="298350"/>
    <lineage>
        <taxon>Eukaryota</taxon>
        <taxon>Metazoa</taxon>
        <taxon>Ecdysozoa</taxon>
        <taxon>Nematoda</taxon>
        <taxon>Chromadorea</taxon>
        <taxon>Rhabditida</taxon>
        <taxon>Tylenchina</taxon>
        <taxon>Tylenchomorpha</taxon>
        <taxon>Tylenchoidea</taxon>
        <taxon>Meloidogynidae</taxon>
        <taxon>Meloidogyninae</taxon>
        <taxon>Meloidogyne</taxon>
    </lineage>
</organism>
<dbReference type="GO" id="GO:0016477">
    <property type="term" value="P:cell migration"/>
    <property type="evidence" value="ECO:0007669"/>
    <property type="project" value="TreeGrafter"/>
</dbReference>
<name>A0A915NQD9_9BILA</name>